<feature type="domain" description="YknX-like C-terminal permuted SH3-like" evidence="7">
    <location>
        <begin position="313"/>
        <end position="381"/>
    </location>
</feature>
<proteinExistence type="inferred from homology"/>
<reference evidence="8" key="1">
    <citation type="submission" date="2010-05" db="EMBL/GenBank/DDBJ databases">
        <title>The draft genome of Desulfonatronospira thiodismutans ASO3-1.</title>
        <authorList>
            <consortium name="US DOE Joint Genome Institute (JGI-PGF)"/>
            <person name="Lucas S."/>
            <person name="Copeland A."/>
            <person name="Lapidus A."/>
            <person name="Cheng J.-F."/>
            <person name="Bruce D."/>
            <person name="Goodwin L."/>
            <person name="Pitluck S."/>
            <person name="Chertkov O."/>
            <person name="Brettin T."/>
            <person name="Detter J.C."/>
            <person name="Han C."/>
            <person name="Land M.L."/>
            <person name="Hauser L."/>
            <person name="Kyrpides N."/>
            <person name="Mikhailova N."/>
            <person name="Muyzer G."/>
            <person name="Woyke T."/>
        </authorList>
    </citation>
    <scope>NUCLEOTIDE SEQUENCE [LARGE SCALE GENOMIC DNA]</scope>
    <source>
        <strain evidence="8">ASO3-1</strain>
    </source>
</reference>
<comment type="similarity">
    <text evidence="1">Belongs to the membrane fusion protein (MFP) (TC 8.A.1) family.</text>
</comment>
<evidence type="ECO:0000313" key="9">
    <source>
        <dbReference type="Proteomes" id="UP000005496"/>
    </source>
</evidence>
<dbReference type="InterPro" id="IPR058624">
    <property type="entry name" value="MdtA-like_HH"/>
</dbReference>
<gene>
    <name evidence="8" type="ORF">Dthio_PD0963</name>
</gene>
<dbReference type="AlphaFoldDB" id="D6SSG2"/>
<dbReference type="GO" id="GO:0015562">
    <property type="term" value="F:efflux transmembrane transporter activity"/>
    <property type="evidence" value="ECO:0007669"/>
    <property type="project" value="TreeGrafter"/>
</dbReference>
<dbReference type="NCBIfam" id="TIGR01730">
    <property type="entry name" value="RND_mfp"/>
    <property type="match status" value="1"/>
</dbReference>
<dbReference type="Proteomes" id="UP000005496">
    <property type="component" value="Unassembled WGS sequence"/>
</dbReference>
<dbReference type="Gene3D" id="2.40.420.20">
    <property type="match status" value="1"/>
</dbReference>
<sequence length="413" mass="47003">MENQQNTPQDQEVKQKRTVLGRIFSPWTFLILILAVGVYFYLEHEPEQENDQPRERPEVAVELAPASEITMLETVRGVGTLRPVQRVDIKPETSGRIKAAHFQEGGFVGKDKLLFEIEEQKLLRRLSSQEAALEEAQARLENLRRNHQRFSILLSQEVVSQEEYDQVKTDLETTKAQVRRLEADVEHVREEIDDTVIRAPFDGLIAERLVDPGTFVSQGETLTVMYQVDPLKISFFLPEKYFAQAELGQKVRVAVPAYPGMSFEGEVDYISPSIDESTRKFRVRADIENPDNLLRPGFFAQATQILGKQEDSLVIPEKSLVAVREGYMVFTVDRENGRAKAQMVSTGMRRPGLVQITEGLSRNDLVVTAGHMQLEDDSRVEIVEEMEDDWAGQWDESLPDEGFDTAEQFRGGF</sequence>
<evidence type="ECO:0000256" key="2">
    <source>
        <dbReference type="SAM" id="Coils"/>
    </source>
</evidence>
<protein>
    <submittedName>
        <fullName evidence="8">Efflux transporter, RND family, MFP subunit</fullName>
    </submittedName>
</protein>
<feature type="coiled-coil region" evidence="2">
    <location>
        <begin position="119"/>
        <end position="198"/>
    </location>
</feature>
<feature type="domain" description="Multidrug resistance protein MdtA-like barrel-sandwich hybrid" evidence="5">
    <location>
        <begin position="86"/>
        <end position="223"/>
    </location>
</feature>
<evidence type="ECO:0000259" key="4">
    <source>
        <dbReference type="Pfam" id="PF25876"/>
    </source>
</evidence>
<evidence type="ECO:0000259" key="6">
    <source>
        <dbReference type="Pfam" id="PF25954"/>
    </source>
</evidence>
<feature type="domain" description="CusB-like beta-barrel" evidence="6">
    <location>
        <begin position="237"/>
        <end position="303"/>
    </location>
</feature>
<dbReference type="GO" id="GO:1990281">
    <property type="term" value="C:efflux pump complex"/>
    <property type="evidence" value="ECO:0007669"/>
    <property type="project" value="TreeGrafter"/>
</dbReference>
<dbReference type="InterPro" id="IPR058792">
    <property type="entry name" value="Beta-barrel_RND_2"/>
</dbReference>
<dbReference type="Pfam" id="PF25954">
    <property type="entry name" value="Beta-barrel_RND_2"/>
    <property type="match status" value="1"/>
</dbReference>
<keyword evidence="3" id="KW-1133">Transmembrane helix</keyword>
<dbReference type="Gene3D" id="2.40.30.170">
    <property type="match status" value="1"/>
</dbReference>
<dbReference type="Pfam" id="PF25917">
    <property type="entry name" value="BSH_RND"/>
    <property type="match status" value="1"/>
</dbReference>
<evidence type="ECO:0000259" key="5">
    <source>
        <dbReference type="Pfam" id="PF25917"/>
    </source>
</evidence>
<dbReference type="PANTHER" id="PTHR30469">
    <property type="entry name" value="MULTIDRUG RESISTANCE PROTEIN MDTA"/>
    <property type="match status" value="1"/>
</dbReference>
<dbReference type="Pfam" id="PF25989">
    <property type="entry name" value="YknX_C"/>
    <property type="match status" value="1"/>
</dbReference>
<evidence type="ECO:0000259" key="7">
    <source>
        <dbReference type="Pfam" id="PF25989"/>
    </source>
</evidence>
<keyword evidence="3" id="KW-0812">Transmembrane</keyword>
<dbReference type="PANTHER" id="PTHR30469:SF36">
    <property type="entry name" value="BLL3903 PROTEIN"/>
    <property type="match status" value="1"/>
</dbReference>
<dbReference type="RefSeq" id="WP_008870978.1">
    <property type="nucleotide sequence ID" value="NZ_ACJN02000003.1"/>
</dbReference>
<accession>D6SSG2</accession>
<organism evidence="8 9">
    <name type="scientific">Desulfonatronospira thiodismutans ASO3-1</name>
    <dbReference type="NCBI Taxonomy" id="555779"/>
    <lineage>
        <taxon>Bacteria</taxon>
        <taxon>Pseudomonadati</taxon>
        <taxon>Thermodesulfobacteriota</taxon>
        <taxon>Desulfovibrionia</taxon>
        <taxon>Desulfovibrionales</taxon>
        <taxon>Desulfonatronovibrionaceae</taxon>
        <taxon>Desulfonatronospira</taxon>
    </lineage>
</organism>
<evidence type="ECO:0000256" key="3">
    <source>
        <dbReference type="SAM" id="Phobius"/>
    </source>
</evidence>
<keyword evidence="9" id="KW-1185">Reference proteome</keyword>
<comment type="caution">
    <text evidence="8">The sequence shown here is derived from an EMBL/GenBank/DDBJ whole genome shotgun (WGS) entry which is preliminary data.</text>
</comment>
<dbReference type="Pfam" id="PF25876">
    <property type="entry name" value="HH_MFP_RND"/>
    <property type="match status" value="1"/>
</dbReference>
<dbReference type="Gene3D" id="1.10.287.470">
    <property type="entry name" value="Helix hairpin bin"/>
    <property type="match status" value="1"/>
</dbReference>
<dbReference type="InterPro" id="IPR058637">
    <property type="entry name" value="YknX-like_C"/>
</dbReference>
<evidence type="ECO:0000256" key="1">
    <source>
        <dbReference type="ARBA" id="ARBA00009477"/>
    </source>
</evidence>
<dbReference type="InterPro" id="IPR006143">
    <property type="entry name" value="RND_pump_MFP"/>
</dbReference>
<keyword evidence="3" id="KW-0472">Membrane</keyword>
<dbReference type="eggNOG" id="COG0845">
    <property type="taxonomic scope" value="Bacteria"/>
</dbReference>
<evidence type="ECO:0000313" key="8">
    <source>
        <dbReference type="EMBL" id="EFI33628.1"/>
    </source>
</evidence>
<dbReference type="SUPFAM" id="SSF111369">
    <property type="entry name" value="HlyD-like secretion proteins"/>
    <property type="match status" value="1"/>
</dbReference>
<keyword evidence="2" id="KW-0175">Coiled coil</keyword>
<dbReference type="OrthoDB" id="5318766at2"/>
<feature type="domain" description="Multidrug resistance protein MdtA-like alpha-helical hairpin" evidence="4">
    <location>
        <begin position="127"/>
        <end position="187"/>
    </location>
</feature>
<dbReference type="FunFam" id="2.40.30.170:FF:000010">
    <property type="entry name" value="Efflux RND transporter periplasmic adaptor subunit"/>
    <property type="match status" value="1"/>
</dbReference>
<feature type="transmembrane region" description="Helical" evidence="3">
    <location>
        <begin position="23"/>
        <end position="42"/>
    </location>
</feature>
<name>D6SSG2_9BACT</name>
<dbReference type="Gene3D" id="2.40.50.100">
    <property type="match status" value="1"/>
</dbReference>
<dbReference type="InterPro" id="IPR058625">
    <property type="entry name" value="MdtA-like_BSH"/>
</dbReference>
<dbReference type="EMBL" id="ACJN02000003">
    <property type="protein sequence ID" value="EFI33628.1"/>
    <property type="molecule type" value="Genomic_DNA"/>
</dbReference>